<name>A0A8J1TPQ3_OWEFU</name>
<sequence length="148" mass="16478">MDIGYFTILLLSLVCLANGATKVEKPVVYTGPVQPLSNVSCYTCMVRLKNSMVYEGHRDCLYIDSNRTSIEAQPCLAGFCSIMRITQGDVMTVSRQCLPHCKVRDNTDLEGGYKTVVNCCTKHLCNSATSFKFGFLTTTFIVFCIKFL</sequence>
<dbReference type="EMBL" id="CAIIXF020000001">
    <property type="protein sequence ID" value="CAH1775732.1"/>
    <property type="molecule type" value="Genomic_DNA"/>
</dbReference>
<gene>
    <name evidence="1" type="ORF">OFUS_LOCUS2997</name>
</gene>
<dbReference type="Proteomes" id="UP000749559">
    <property type="component" value="Unassembled WGS sequence"/>
</dbReference>
<dbReference type="AlphaFoldDB" id="A0A8J1TPQ3"/>
<organism evidence="1 2">
    <name type="scientific">Owenia fusiformis</name>
    <name type="common">Polychaete worm</name>
    <dbReference type="NCBI Taxonomy" id="6347"/>
    <lineage>
        <taxon>Eukaryota</taxon>
        <taxon>Metazoa</taxon>
        <taxon>Spiralia</taxon>
        <taxon>Lophotrochozoa</taxon>
        <taxon>Annelida</taxon>
        <taxon>Polychaeta</taxon>
        <taxon>Sedentaria</taxon>
        <taxon>Canalipalpata</taxon>
        <taxon>Sabellida</taxon>
        <taxon>Oweniida</taxon>
        <taxon>Oweniidae</taxon>
        <taxon>Owenia</taxon>
    </lineage>
</organism>
<evidence type="ECO:0000313" key="1">
    <source>
        <dbReference type="EMBL" id="CAH1775732.1"/>
    </source>
</evidence>
<accession>A0A8J1TPQ3</accession>
<reference evidence="1" key="1">
    <citation type="submission" date="2022-03" db="EMBL/GenBank/DDBJ databases">
        <authorList>
            <person name="Martin C."/>
        </authorList>
    </citation>
    <scope>NUCLEOTIDE SEQUENCE</scope>
</reference>
<proteinExistence type="predicted"/>
<keyword evidence="2" id="KW-1185">Reference proteome</keyword>
<comment type="caution">
    <text evidence="1">The sequence shown here is derived from an EMBL/GenBank/DDBJ whole genome shotgun (WGS) entry which is preliminary data.</text>
</comment>
<evidence type="ECO:0000313" key="2">
    <source>
        <dbReference type="Proteomes" id="UP000749559"/>
    </source>
</evidence>
<protein>
    <submittedName>
        <fullName evidence="1">Uncharacterized protein</fullName>
    </submittedName>
</protein>